<name>A0AAV4JVX4_9GAST</name>
<proteinExistence type="predicted"/>
<gene>
    <name evidence="1" type="ORF">ElyMa_007033100</name>
</gene>
<keyword evidence="2" id="KW-1185">Reference proteome</keyword>
<comment type="caution">
    <text evidence="1">The sequence shown here is derived from an EMBL/GenBank/DDBJ whole genome shotgun (WGS) entry which is preliminary data.</text>
</comment>
<dbReference type="Proteomes" id="UP000762676">
    <property type="component" value="Unassembled WGS sequence"/>
</dbReference>
<dbReference type="PANTHER" id="PTHR46704:SF1">
    <property type="entry name" value="TELOMERE LENGTH REGULATION PROTEIN TEL2 HOMOLOG"/>
    <property type="match status" value="1"/>
</dbReference>
<evidence type="ECO:0008006" key="3">
    <source>
        <dbReference type="Google" id="ProtNLM"/>
    </source>
</evidence>
<dbReference type="AlphaFoldDB" id="A0AAV4JVX4"/>
<dbReference type="PANTHER" id="PTHR46704">
    <property type="entry name" value="CXC DOMAIN-CONTAINING PROTEIN-RELATED"/>
    <property type="match status" value="1"/>
</dbReference>
<evidence type="ECO:0000313" key="2">
    <source>
        <dbReference type="Proteomes" id="UP000762676"/>
    </source>
</evidence>
<accession>A0AAV4JVX4</accession>
<sequence length="328" mass="37191">MRSGRTHHQVQSRNGLQCHKRTFSRQSQNKQAFVQYLGDILKKDRCQVLHPEGDPDTLIVNTAVTCAVNVTTVVIEEDTELLVLLLHHADLRSRPISLKSVLKTKKHKVIDILSMKTHLGPLICNFLPFLHAINGCDTTSRLFGVAKGLPLKRPKLMQISRQLQRHSVQKEKLQQISLHWVRKHWFLSTEDQRVTHWTCCVTTILGAVASSITTVQVRSLPPTSAAAKYHSLRVYLQLQDWIDKICDMKPEMWGWHLYSGRLDPCTTDLPPAPELLLKMIRCNCKSDCRPKRCPCRKHGLECSLACAECKGISCLNSPPTEPIAECDV</sequence>
<organism evidence="1 2">
    <name type="scientific">Elysia marginata</name>
    <dbReference type="NCBI Taxonomy" id="1093978"/>
    <lineage>
        <taxon>Eukaryota</taxon>
        <taxon>Metazoa</taxon>
        <taxon>Spiralia</taxon>
        <taxon>Lophotrochozoa</taxon>
        <taxon>Mollusca</taxon>
        <taxon>Gastropoda</taxon>
        <taxon>Heterobranchia</taxon>
        <taxon>Euthyneura</taxon>
        <taxon>Panpulmonata</taxon>
        <taxon>Sacoglossa</taxon>
        <taxon>Placobranchoidea</taxon>
        <taxon>Plakobranchidae</taxon>
        <taxon>Elysia</taxon>
    </lineage>
</organism>
<reference evidence="1 2" key="1">
    <citation type="journal article" date="2021" name="Elife">
        <title>Chloroplast acquisition without the gene transfer in kleptoplastic sea slugs, Plakobranchus ocellatus.</title>
        <authorList>
            <person name="Maeda T."/>
            <person name="Takahashi S."/>
            <person name="Yoshida T."/>
            <person name="Shimamura S."/>
            <person name="Takaki Y."/>
            <person name="Nagai Y."/>
            <person name="Toyoda A."/>
            <person name="Suzuki Y."/>
            <person name="Arimoto A."/>
            <person name="Ishii H."/>
            <person name="Satoh N."/>
            <person name="Nishiyama T."/>
            <person name="Hasebe M."/>
            <person name="Maruyama T."/>
            <person name="Minagawa J."/>
            <person name="Obokata J."/>
            <person name="Shigenobu S."/>
        </authorList>
    </citation>
    <scope>NUCLEOTIDE SEQUENCE [LARGE SCALE GENOMIC DNA]</scope>
</reference>
<protein>
    <recommendedName>
        <fullName evidence="3">Tesmin/TSO1-like CXC domain-containing protein</fullName>
    </recommendedName>
</protein>
<evidence type="ECO:0000313" key="1">
    <source>
        <dbReference type="EMBL" id="GFS25687.1"/>
    </source>
</evidence>
<dbReference type="EMBL" id="BMAT01014052">
    <property type="protein sequence ID" value="GFS25687.1"/>
    <property type="molecule type" value="Genomic_DNA"/>
</dbReference>